<reference evidence="2 3" key="1">
    <citation type="journal article" date="2010" name="Science">
        <title>Genomic analysis of organismal complexity in the multicellular green alga Volvox carteri.</title>
        <authorList>
            <person name="Prochnik S.E."/>
            <person name="Umen J."/>
            <person name="Nedelcu A.M."/>
            <person name="Hallmann A."/>
            <person name="Miller S.M."/>
            <person name="Nishii I."/>
            <person name="Ferris P."/>
            <person name="Kuo A."/>
            <person name="Mitros T."/>
            <person name="Fritz-Laylin L.K."/>
            <person name="Hellsten U."/>
            <person name="Chapman J."/>
            <person name="Simakov O."/>
            <person name="Rensing S.A."/>
            <person name="Terry A."/>
            <person name="Pangilinan J."/>
            <person name="Kapitonov V."/>
            <person name="Jurka J."/>
            <person name="Salamov A."/>
            <person name="Shapiro H."/>
            <person name="Schmutz J."/>
            <person name="Grimwood J."/>
            <person name="Lindquist E."/>
            <person name="Lucas S."/>
            <person name="Grigoriev I.V."/>
            <person name="Schmitt R."/>
            <person name="Kirk D."/>
            <person name="Rokhsar D.S."/>
        </authorList>
    </citation>
    <scope>NUCLEOTIDE SEQUENCE [LARGE SCALE GENOMIC DNA]</scope>
    <source>
        <strain evidence="3">f. Nagariensis / Eve</strain>
    </source>
</reference>
<accession>D8TM53</accession>
<feature type="compositionally biased region" description="Polar residues" evidence="1">
    <location>
        <begin position="255"/>
        <end position="267"/>
    </location>
</feature>
<feature type="region of interest" description="Disordered" evidence="1">
    <location>
        <begin position="71"/>
        <end position="90"/>
    </location>
</feature>
<feature type="compositionally biased region" description="Low complexity" evidence="1">
    <location>
        <begin position="145"/>
        <end position="157"/>
    </location>
</feature>
<protein>
    <submittedName>
        <fullName evidence="2">Uncharacterized protein</fullName>
    </submittedName>
</protein>
<dbReference type="RefSeq" id="XP_002947534.1">
    <property type="nucleotide sequence ID" value="XM_002947488.1"/>
</dbReference>
<keyword evidence="3" id="KW-1185">Reference proteome</keyword>
<gene>
    <name evidence="2" type="ORF">VOLCADRAFT_87749</name>
</gene>
<sequence length="465" mass="47944">MGDGGLQSWLVLGVLVPRSSLGVVKKQLGPASPTGAVAAAAAVVRTVSSAPVLSPAALAGARLAVTTPGIPLPGMGAPSGPRPTSAQRPLSPRQLLQRLISFPQGHMAQPLQQQQQRQQGAPPPDRAFGPRAADYPARHASPRPALLASYSSGASNGNGNGADYSWQPPQHAPHPPNNAKQRLNDPRVMSGRGGGAAALHTNIWMAQQQQQQHTQQSIPDSPLSSPAGLRPGQGQDYHGQGHGQHDWEVLHSPGRPQSSGPSASSPTRWPGAQQQQHQPQGLLAGGKPGAGNDVVVVGLRDVPPSQLPFARAVVQPEGAGGGPRFEGGLVRAGGGGGGGGSSDDGTNASWWHGGYGACSEASYPLTAVTDRNAVGRGEDDMTPSEAAMWLSRMAELEAEVMEEREFRRKYEEEIRMLAAAATAGGRGGRPSGGGPMLWQTTAGRVVSGARAAAAAVMRHKSGLPP</sequence>
<dbReference type="Proteomes" id="UP000001058">
    <property type="component" value="Unassembled WGS sequence"/>
</dbReference>
<dbReference type="AlphaFoldDB" id="D8TM53"/>
<dbReference type="InParanoid" id="D8TM53"/>
<evidence type="ECO:0000313" key="2">
    <source>
        <dbReference type="EMBL" id="EFJ51582.1"/>
    </source>
</evidence>
<feature type="compositionally biased region" description="Low complexity" evidence="1">
    <location>
        <begin position="107"/>
        <end position="120"/>
    </location>
</feature>
<evidence type="ECO:0000313" key="3">
    <source>
        <dbReference type="Proteomes" id="UP000001058"/>
    </source>
</evidence>
<organism evidence="3">
    <name type="scientific">Volvox carteri f. nagariensis</name>
    <dbReference type="NCBI Taxonomy" id="3068"/>
    <lineage>
        <taxon>Eukaryota</taxon>
        <taxon>Viridiplantae</taxon>
        <taxon>Chlorophyta</taxon>
        <taxon>core chlorophytes</taxon>
        <taxon>Chlorophyceae</taxon>
        <taxon>CS clade</taxon>
        <taxon>Chlamydomonadales</taxon>
        <taxon>Volvocaceae</taxon>
        <taxon>Volvox</taxon>
    </lineage>
</organism>
<feature type="region of interest" description="Disordered" evidence="1">
    <location>
        <begin position="107"/>
        <end position="289"/>
    </location>
</feature>
<evidence type="ECO:0000256" key="1">
    <source>
        <dbReference type="SAM" id="MobiDB-lite"/>
    </source>
</evidence>
<dbReference type="EMBL" id="GL378327">
    <property type="protein sequence ID" value="EFJ51582.1"/>
    <property type="molecule type" value="Genomic_DNA"/>
</dbReference>
<name>D8TM53_VOLCA</name>
<proteinExistence type="predicted"/>
<dbReference type="GeneID" id="9620359"/>
<feature type="compositionally biased region" description="Low complexity" evidence="1">
    <location>
        <begin position="270"/>
        <end position="282"/>
    </location>
</feature>
<feature type="compositionally biased region" description="Low complexity" evidence="1">
    <location>
        <begin position="207"/>
        <end position="216"/>
    </location>
</feature>
<dbReference type="KEGG" id="vcn:VOLCADRAFT_87749"/>
<dbReference type="OrthoDB" id="546107at2759"/>